<protein>
    <submittedName>
        <fullName evidence="2">Uncharacterized protein</fullName>
    </submittedName>
</protein>
<keyword evidence="3" id="KW-1185">Reference proteome</keyword>
<evidence type="ECO:0000313" key="3">
    <source>
        <dbReference type="Proteomes" id="UP001642484"/>
    </source>
</evidence>
<dbReference type="Gene3D" id="1.10.8.480">
    <property type="match status" value="1"/>
</dbReference>
<comment type="caution">
    <text evidence="2">The sequence shown here is derived from an EMBL/GenBank/DDBJ whole genome shotgun (WGS) entry which is preliminary data.</text>
</comment>
<gene>
    <name evidence="1" type="ORF">CCMP2556_LOCUS25102</name>
    <name evidence="2" type="ORF">CCMP2556_LOCUS25182</name>
</gene>
<proteinExistence type="predicted"/>
<evidence type="ECO:0000313" key="1">
    <source>
        <dbReference type="EMBL" id="CAK9048834.1"/>
    </source>
</evidence>
<accession>A0ABP0MEE0</accession>
<dbReference type="EMBL" id="CAXAMN010016669">
    <property type="protein sequence ID" value="CAK9048834.1"/>
    <property type="molecule type" value="Genomic_DNA"/>
</dbReference>
<organism evidence="2 3">
    <name type="scientific">Durusdinium trenchii</name>
    <dbReference type="NCBI Taxonomy" id="1381693"/>
    <lineage>
        <taxon>Eukaryota</taxon>
        <taxon>Sar</taxon>
        <taxon>Alveolata</taxon>
        <taxon>Dinophyceae</taxon>
        <taxon>Suessiales</taxon>
        <taxon>Symbiodiniaceae</taxon>
        <taxon>Durusdinium</taxon>
    </lineage>
</organism>
<reference evidence="2 3" key="1">
    <citation type="submission" date="2024-02" db="EMBL/GenBank/DDBJ databases">
        <authorList>
            <person name="Chen Y."/>
            <person name="Shah S."/>
            <person name="Dougan E. K."/>
            <person name="Thang M."/>
            <person name="Chan C."/>
        </authorList>
    </citation>
    <scope>NUCLEOTIDE SEQUENCE [LARGE SCALE GENOMIC DNA]</scope>
</reference>
<name>A0ABP0MEE0_9DINO</name>
<dbReference type="EMBL" id="CAXAMN010016780">
    <property type="protein sequence ID" value="CAK9049067.1"/>
    <property type="molecule type" value="Genomic_DNA"/>
</dbReference>
<sequence>MRICFGRKRKTLRSSFCMSYTLKTLEDNYTTWCALTGNRPDKRTMKEKVIEVLSTLKLAEKRAIKKIDLDTYFKLLLEFNKRGIHFTNMNVGAKIGDSQAALPDELFMEDGDGEDEAMED</sequence>
<dbReference type="Proteomes" id="UP001642484">
    <property type="component" value="Unassembled WGS sequence"/>
</dbReference>
<evidence type="ECO:0000313" key="2">
    <source>
        <dbReference type="EMBL" id="CAK9049067.1"/>
    </source>
</evidence>